<reference evidence="3" key="1">
    <citation type="submission" date="2023-11" db="EMBL/GenBank/DDBJ databases">
        <authorList>
            <person name="De Vega J J."/>
            <person name="De Vega J J."/>
        </authorList>
    </citation>
    <scope>NUCLEOTIDE SEQUENCE</scope>
</reference>
<accession>A0AAD2GW45</accession>
<dbReference type="InterPro" id="IPR007557">
    <property type="entry name" value="PSP1_C"/>
</dbReference>
<evidence type="ECO:0000313" key="3">
    <source>
        <dbReference type="EMBL" id="CAK5264105.1"/>
    </source>
</evidence>
<feature type="region of interest" description="Disordered" evidence="1">
    <location>
        <begin position="233"/>
        <end position="264"/>
    </location>
</feature>
<dbReference type="AlphaFoldDB" id="A0AAD2GW45"/>
<feature type="compositionally biased region" description="Low complexity" evidence="1">
    <location>
        <begin position="64"/>
        <end position="79"/>
    </location>
</feature>
<comment type="caution">
    <text evidence="3">The sequence shown here is derived from an EMBL/GenBank/DDBJ whole genome shotgun (WGS) entry which is preliminary data.</text>
</comment>
<keyword evidence="5" id="KW-1185">Reference proteome</keyword>
<evidence type="ECO:0000256" key="1">
    <source>
        <dbReference type="SAM" id="MobiDB-lite"/>
    </source>
</evidence>
<name>A0AAD2GW45_9AGAR</name>
<organism evidence="3 5">
    <name type="scientific">Mycena citricolor</name>
    <dbReference type="NCBI Taxonomy" id="2018698"/>
    <lineage>
        <taxon>Eukaryota</taxon>
        <taxon>Fungi</taxon>
        <taxon>Dikarya</taxon>
        <taxon>Basidiomycota</taxon>
        <taxon>Agaricomycotina</taxon>
        <taxon>Agaricomycetes</taxon>
        <taxon>Agaricomycetidae</taxon>
        <taxon>Agaricales</taxon>
        <taxon>Marasmiineae</taxon>
        <taxon>Mycenaceae</taxon>
        <taxon>Mycena</taxon>
    </lineage>
</organism>
<proteinExistence type="predicted"/>
<feature type="compositionally biased region" description="Basic and acidic residues" evidence="1">
    <location>
        <begin position="244"/>
        <end position="254"/>
    </location>
</feature>
<dbReference type="NCBIfam" id="NF041131">
    <property type="entry name" value="RicT_YaaT_fam"/>
    <property type="match status" value="1"/>
</dbReference>
<feature type="compositionally biased region" description="Low complexity" evidence="1">
    <location>
        <begin position="125"/>
        <end position="136"/>
    </location>
</feature>
<gene>
    <name evidence="4" type="ORF">MYCIT1_LOCUS29872</name>
    <name evidence="3" type="ORF">MYCIT1_LOCUS4011</name>
</gene>
<evidence type="ECO:0000259" key="2">
    <source>
        <dbReference type="PROSITE" id="PS51411"/>
    </source>
</evidence>
<dbReference type="GO" id="GO:0005737">
    <property type="term" value="C:cytoplasm"/>
    <property type="evidence" value="ECO:0007669"/>
    <property type="project" value="TreeGrafter"/>
</dbReference>
<dbReference type="Proteomes" id="UP001295794">
    <property type="component" value="Unassembled WGS sequence"/>
</dbReference>
<feature type="domain" description="PSP1 C-terminal" evidence="2">
    <location>
        <begin position="565"/>
        <end position="650"/>
    </location>
</feature>
<feature type="region of interest" description="Disordered" evidence="1">
    <location>
        <begin position="537"/>
        <end position="559"/>
    </location>
</feature>
<dbReference type="Pfam" id="PF04468">
    <property type="entry name" value="PSP1"/>
    <property type="match status" value="1"/>
</dbReference>
<dbReference type="InterPro" id="IPR047767">
    <property type="entry name" value="PSP1-like"/>
</dbReference>
<feature type="compositionally biased region" description="Polar residues" evidence="1">
    <location>
        <begin position="42"/>
        <end position="53"/>
    </location>
</feature>
<dbReference type="EMBL" id="CAVNYO010000048">
    <property type="protein sequence ID" value="CAK5264105.1"/>
    <property type="molecule type" value="Genomic_DNA"/>
</dbReference>
<feature type="region of interest" description="Disordered" evidence="1">
    <location>
        <begin position="1"/>
        <end position="136"/>
    </location>
</feature>
<sequence>MQYDDPDDRRNRFLGSSDHAVADQAHRAASQPPRYSGHGQPFLSSPQSKNVVPSSLGGPWGGVLSSSTRSSSFSSSRFESTLEDDELLDGDDDDDDGLYPQYRGRTAVAPDLTRSRSHSLATQPVGSGRSLSRSSSGHGVGINIGGGGAQFNPNVLNSAANSYSNAYLYGNNAHGHRYSGYQSRYGSLGAGSPLAQSVLRGGGANDNTNMSPFMRDVSTLLLDESSSFRELWNHESSGGAGRHAAPDYDLHEEPDSGATSRRHSVTGAQPLRFTAGFNAPESNVAPPVKSGAPSSGALGLGFGRGGQSLLLSDDDLEIGLGNLSLSGNNNNGGGYMSPTSPRGRYSDEDFGAPPPPMGRAPSMGRNGNGNGRGVAPGPVARSPSLTRGGAGVSKDWADAYFSPPQQHFEAPVGGRARATSNGSSTGPVFTQFQQQFAPHPQQAILADLGKGLPLHAVPPDWPLYIVEFKAGRTDLFYRAKDRERAAQGYRNGVADDPDPIRVDDFVIVEADRGKDLGKVINDSITLEEVEAFWAGKDGKFGSGSGQSPPTSPGGAGDGKKEICPKMIYGKAGPAEAQLLVAKMQDEAKALALCQSKVRAKKLPMEVVDAEYQWDRRKLTFYFVAEKRIDFRELVRELFRLYKTRIWMASLQGAGGFEQ</sequence>
<dbReference type="PANTHER" id="PTHR43830">
    <property type="entry name" value="PROTEIN PSP1"/>
    <property type="match status" value="1"/>
</dbReference>
<feature type="compositionally biased region" description="Acidic residues" evidence="1">
    <location>
        <begin position="81"/>
        <end position="97"/>
    </location>
</feature>
<dbReference type="PANTHER" id="PTHR43830:SF3">
    <property type="entry name" value="PROTEIN PSP1"/>
    <property type="match status" value="1"/>
</dbReference>
<protein>
    <recommendedName>
        <fullName evidence="2">PSP1 C-terminal domain-containing protein</fullName>
    </recommendedName>
</protein>
<evidence type="ECO:0000313" key="5">
    <source>
        <dbReference type="Proteomes" id="UP001295794"/>
    </source>
</evidence>
<evidence type="ECO:0000313" key="4">
    <source>
        <dbReference type="EMBL" id="CAK5279679.1"/>
    </source>
</evidence>
<dbReference type="EMBL" id="CAVNYO010000440">
    <property type="protein sequence ID" value="CAK5279679.1"/>
    <property type="molecule type" value="Genomic_DNA"/>
</dbReference>
<feature type="region of interest" description="Disordered" evidence="1">
    <location>
        <begin position="330"/>
        <end position="390"/>
    </location>
</feature>
<dbReference type="PROSITE" id="PS51411">
    <property type="entry name" value="PSP1_C"/>
    <property type="match status" value="1"/>
</dbReference>